<comment type="caution">
    <text evidence="2">The sequence shown here is derived from an EMBL/GenBank/DDBJ whole genome shotgun (WGS) entry which is preliminary data.</text>
</comment>
<keyword evidence="1" id="KW-1133">Transmembrane helix</keyword>
<gene>
    <name evidence="2" type="ORF">P4447_05720</name>
</gene>
<keyword evidence="1" id="KW-0472">Membrane</keyword>
<accession>A0ABU6N9S3</accession>
<keyword evidence="3" id="KW-1185">Reference proteome</keyword>
<sequence length="78" mass="8958">MKLKSFLVAFGSLFLTASLLYLVGNLFTIPWLMFQAEYTATENSFFFTTGSLIPLIIGLFSSFCAEKIYLYKHRQKLD</sequence>
<reference evidence="2 3" key="1">
    <citation type="submission" date="2023-03" db="EMBL/GenBank/DDBJ databases">
        <title>Bacillus Genome Sequencing.</title>
        <authorList>
            <person name="Dunlap C."/>
        </authorList>
    </citation>
    <scope>NUCLEOTIDE SEQUENCE [LARGE SCALE GENOMIC DNA]</scope>
    <source>
        <strain evidence="2 3">B-14544</strain>
    </source>
</reference>
<evidence type="ECO:0000313" key="3">
    <source>
        <dbReference type="Proteomes" id="UP001330749"/>
    </source>
</evidence>
<dbReference type="Proteomes" id="UP001330749">
    <property type="component" value="Unassembled WGS sequence"/>
</dbReference>
<name>A0ABU6N9S3_9BACI</name>
<dbReference type="RefSeq" id="WP_327966919.1">
    <property type="nucleotide sequence ID" value="NZ_JARMQG010000062.1"/>
</dbReference>
<protein>
    <submittedName>
        <fullName evidence="2">Uncharacterized protein</fullName>
    </submittedName>
</protein>
<evidence type="ECO:0000313" key="2">
    <source>
        <dbReference type="EMBL" id="MED3562008.1"/>
    </source>
</evidence>
<organism evidence="2 3">
    <name type="scientific">Bacillus xiapuensis</name>
    <dbReference type="NCBI Taxonomy" id="2014075"/>
    <lineage>
        <taxon>Bacteria</taxon>
        <taxon>Bacillati</taxon>
        <taxon>Bacillota</taxon>
        <taxon>Bacilli</taxon>
        <taxon>Bacillales</taxon>
        <taxon>Bacillaceae</taxon>
        <taxon>Bacillus</taxon>
    </lineage>
</organism>
<keyword evidence="1" id="KW-0812">Transmembrane</keyword>
<dbReference type="EMBL" id="JARMQG010000062">
    <property type="protein sequence ID" value="MED3562008.1"/>
    <property type="molecule type" value="Genomic_DNA"/>
</dbReference>
<evidence type="ECO:0000256" key="1">
    <source>
        <dbReference type="SAM" id="Phobius"/>
    </source>
</evidence>
<proteinExistence type="predicted"/>
<feature type="transmembrane region" description="Helical" evidence="1">
    <location>
        <begin position="45"/>
        <end position="65"/>
    </location>
</feature>
<feature type="transmembrane region" description="Helical" evidence="1">
    <location>
        <begin position="7"/>
        <end position="33"/>
    </location>
</feature>